<keyword evidence="6" id="KW-0227">DNA damage</keyword>
<proteinExistence type="inferred from homology"/>
<dbReference type="SUPFAM" id="SSF52540">
    <property type="entry name" value="P-loop containing nucleoside triphosphate hydrolases"/>
    <property type="match status" value="1"/>
</dbReference>
<dbReference type="GO" id="GO:0003684">
    <property type="term" value="F:damaged DNA binding"/>
    <property type="evidence" value="ECO:0007669"/>
    <property type="project" value="TreeGrafter"/>
</dbReference>
<keyword evidence="7" id="KW-0067">ATP-binding</keyword>
<dbReference type="GO" id="GO:0035861">
    <property type="term" value="C:site of double-strand break"/>
    <property type="evidence" value="ECO:0007669"/>
    <property type="project" value="TreeGrafter"/>
</dbReference>
<comment type="subcellular location">
    <subcellularLocation>
        <location evidence="2">Chromosome</location>
    </subcellularLocation>
    <subcellularLocation>
        <location evidence="1">Nucleus</location>
    </subcellularLocation>
</comment>
<evidence type="ECO:0000313" key="15">
    <source>
        <dbReference type="EMBL" id="KAF2730250.1"/>
    </source>
</evidence>
<keyword evidence="11" id="KW-0539">Nucleus</keyword>
<dbReference type="PANTHER" id="PTHR19306:SF6">
    <property type="entry name" value="STRUCTURAL MAINTENANCE OF CHROMOSOMES PROTEIN 6"/>
    <property type="match status" value="1"/>
</dbReference>
<keyword evidence="5" id="KW-0547">Nucleotide-binding</keyword>
<keyword evidence="16" id="KW-1185">Reference proteome</keyword>
<feature type="domain" description="RecF/RecN/SMC N-terminal" evidence="14">
    <location>
        <begin position="129"/>
        <end position="1144"/>
    </location>
</feature>
<evidence type="ECO:0000256" key="1">
    <source>
        <dbReference type="ARBA" id="ARBA00004123"/>
    </source>
</evidence>
<evidence type="ECO:0000256" key="4">
    <source>
        <dbReference type="ARBA" id="ARBA00022454"/>
    </source>
</evidence>
<keyword evidence="10" id="KW-0234">DNA repair</keyword>
<feature type="region of interest" description="Disordered" evidence="13">
    <location>
        <begin position="29"/>
        <end position="95"/>
    </location>
</feature>
<dbReference type="GO" id="GO:0030915">
    <property type="term" value="C:Smc5-Smc6 complex"/>
    <property type="evidence" value="ECO:0007669"/>
    <property type="project" value="TreeGrafter"/>
</dbReference>
<feature type="compositionally biased region" description="Basic residues" evidence="13">
    <location>
        <begin position="55"/>
        <end position="64"/>
    </location>
</feature>
<name>A0A9P4QPR7_9PLEO</name>
<feature type="coiled-coil region" evidence="12">
    <location>
        <begin position="748"/>
        <end position="876"/>
    </location>
</feature>
<evidence type="ECO:0000256" key="11">
    <source>
        <dbReference type="ARBA" id="ARBA00023242"/>
    </source>
</evidence>
<feature type="coiled-coil region" evidence="12">
    <location>
        <begin position="956"/>
        <end position="1005"/>
    </location>
</feature>
<comment type="caution">
    <text evidence="15">The sequence shown here is derived from an EMBL/GenBank/DDBJ whole genome shotgun (WGS) entry which is preliminary data.</text>
</comment>
<dbReference type="GO" id="GO:0005524">
    <property type="term" value="F:ATP binding"/>
    <property type="evidence" value="ECO:0007669"/>
    <property type="project" value="UniProtKB-KW"/>
</dbReference>
<keyword evidence="4" id="KW-0158">Chromosome</keyword>
<evidence type="ECO:0000256" key="3">
    <source>
        <dbReference type="ARBA" id="ARBA00006793"/>
    </source>
</evidence>
<dbReference type="PANTHER" id="PTHR19306">
    <property type="entry name" value="STRUCTURAL MAINTENANCE OF CHROMOSOMES 5,6 SMC5, SMC6"/>
    <property type="match status" value="1"/>
</dbReference>
<evidence type="ECO:0000256" key="7">
    <source>
        <dbReference type="ARBA" id="ARBA00022840"/>
    </source>
</evidence>
<keyword evidence="9" id="KW-0233">DNA recombination</keyword>
<evidence type="ECO:0000256" key="6">
    <source>
        <dbReference type="ARBA" id="ARBA00022763"/>
    </source>
</evidence>
<dbReference type="GO" id="GO:0005634">
    <property type="term" value="C:nucleus"/>
    <property type="evidence" value="ECO:0007669"/>
    <property type="project" value="UniProtKB-SubCell"/>
</dbReference>
<dbReference type="GO" id="GO:0000724">
    <property type="term" value="P:double-strand break repair via homologous recombination"/>
    <property type="evidence" value="ECO:0007669"/>
    <property type="project" value="TreeGrafter"/>
</dbReference>
<dbReference type="EMBL" id="ML996222">
    <property type="protein sequence ID" value="KAF2730250.1"/>
    <property type="molecule type" value="Genomic_DNA"/>
</dbReference>
<feature type="non-terminal residue" evidence="15">
    <location>
        <position position="1"/>
    </location>
</feature>
<dbReference type="Proteomes" id="UP000799444">
    <property type="component" value="Unassembled WGS sequence"/>
</dbReference>
<evidence type="ECO:0000256" key="12">
    <source>
        <dbReference type="SAM" id="Coils"/>
    </source>
</evidence>
<evidence type="ECO:0000256" key="2">
    <source>
        <dbReference type="ARBA" id="ARBA00004286"/>
    </source>
</evidence>
<organism evidence="15 16">
    <name type="scientific">Polyplosphaeria fusca</name>
    <dbReference type="NCBI Taxonomy" id="682080"/>
    <lineage>
        <taxon>Eukaryota</taxon>
        <taxon>Fungi</taxon>
        <taxon>Dikarya</taxon>
        <taxon>Ascomycota</taxon>
        <taxon>Pezizomycotina</taxon>
        <taxon>Dothideomycetes</taxon>
        <taxon>Pleosporomycetidae</taxon>
        <taxon>Pleosporales</taxon>
        <taxon>Tetraplosphaeriaceae</taxon>
        <taxon>Polyplosphaeria</taxon>
    </lineage>
</organism>
<evidence type="ECO:0000256" key="8">
    <source>
        <dbReference type="ARBA" id="ARBA00023054"/>
    </source>
</evidence>
<accession>A0A9P4QPR7</accession>
<reference evidence="15" key="1">
    <citation type="journal article" date="2020" name="Stud. Mycol.">
        <title>101 Dothideomycetes genomes: a test case for predicting lifestyles and emergence of pathogens.</title>
        <authorList>
            <person name="Haridas S."/>
            <person name="Albert R."/>
            <person name="Binder M."/>
            <person name="Bloem J."/>
            <person name="Labutti K."/>
            <person name="Salamov A."/>
            <person name="Andreopoulos B."/>
            <person name="Baker S."/>
            <person name="Barry K."/>
            <person name="Bills G."/>
            <person name="Bluhm B."/>
            <person name="Cannon C."/>
            <person name="Castanera R."/>
            <person name="Culley D."/>
            <person name="Daum C."/>
            <person name="Ezra D."/>
            <person name="Gonzalez J."/>
            <person name="Henrissat B."/>
            <person name="Kuo A."/>
            <person name="Liang C."/>
            <person name="Lipzen A."/>
            <person name="Lutzoni F."/>
            <person name="Magnuson J."/>
            <person name="Mondo S."/>
            <person name="Nolan M."/>
            <person name="Ohm R."/>
            <person name="Pangilinan J."/>
            <person name="Park H.-J."/>
            <person name="Ramirez L."/>
            <person name="Alfaro M."/>
            <person name="Sun H."/>
            <person name="Tritt A."/>
            <person name="Yoshinaga Y."/>
            <person name="Zwiers L.-H."/>
            <person name="Turgeon B."/>
            <person name="Goodwin S."/>
            <person name="Spatafora J."/>
            <person name="Crous P."/>
            <person name="Grigoriev I."/>
        </authorList>
    </citation>
    <scope>NUCLEOTIDE SEQUENCE</scope>
    <source>
        <strain evidence="15">CBS 125425</strain>
    </source>
</reference>
<dbReference type="InterPro" id="IPR027417">
    <property type="entry name" value="P-loop_NTPase"/>
</dbReference>
<dbReference type="Pfam" id="PF02463">
    <property type="entry name" value="SMC_N"/>
    <property type="match status" value="1"/>
</dbReference>
<dbReference type="GO" id="GO:0003697">
    <property type="term" value="F:single-stranded DNA binding"/>
    <property type="evidence" value="ECO:0007669"/>
    <property type="project" value="TreeGrafter"/>
</dbReference>
<comment type="similarity">
    <text evidence="3">Belongs to the SMC family. SMC6 subfamily.</text>
</comment>
<dbReference type="AlphaFoldDB" id="A0A9P4QPR7"/>
<evidence type="ECO:0000256" key="5">
    <source>
        <dbReference type="ARBA" id="ARBA00022741"/>
    </source>
</evidence>
<feature type="compositionally biased region" description="Polar residues" evidence="13">
    <location>
        <begin position="77"/>
        <end position="90"/>
    </location>
</feature>
<sequence>MPTRLPQQQDAEFPNSSSLLLRRLQSFTMAPISSRKRNRAQADNQDAINGDVRPGKKARRKQRRPSFSEASDDEYTSESPSNHSRNNSGSDLEEDAEDANYFRATQVVIGDQMRDSDRRPNLPAEQGIIEEVRCTNFMCHEQLTVTLGPLINFIIGHNGSGKSAVLTALTLCLGGKATATNRGQNLKSFIKEGKDYCILSVKIKNQGSAAYRPDLYGRSIIVERHFNRNGTSGFKLKDMNGKIISTKKPHLEDIIDAFALQIDNPMNVLTQDMSREFLNHSTPKDKYKFFLKGTQLETLSQDYVLISNNLDNMESKTQLIKQDIETLQKRAEAAVAKARRAENLTEMRRKERDIAAQMAWAQVREQEALLDECEHTIQSNNREIANAQAKVDAESERYEQANQDYLEAEQAHQDRESELIPVNERVAEVKDRFQEVKQKLLKIKTEERTLVSRIMGKQKEIQEYEGQIAECRRRQAEADNGQHAQKVQELEVAKQAREVAKTAFDTHTNSIHELREALKAAQQSKLRTDQLLQSKRDEILRTQEKISDAEMGQRHWVDSYANANLSKLMKAIDGEHRFRERPIGPMGRHVKLLNQDWSSILEKQAGASLSAFVVTSKADQVLLSALMRKTGCIKGHSVIIGNGRPIDTTGNEPDADLETWMRILKFDNDLVRNQMIVNHSIEQTVLFKSRKEGENFMHDGGARRRNVRMCFTQSDHNPRKGHVISVNPQSNAVSIGPIAEWQNHGRMQADKEEQLRTERQDLDRLQRELRDLTPKVQDADKQVEECQRAIQGHKRQMQNLKVKWQKKQEDAESLESELEAAAPDDGRIAVLENNLEEARNDLKLDEGQYEDTVIGKDALNDESRDCKSRLEAAQAQQAELHTKIGKASVRKEKLKGSREDALKEKNETIGRVKIYENNKADWELTRGERQADVERITAEAEMVARIRVDVPEGQTYEDLGKKLKRMVREREDSERELGGSEGDLLDKANAAKRDHKKARDGLREMDHVAETLKRSLINRQQRWHRFRQEISMRARITFTYLLSERQFRGKLQVDHHSKQLDIQIQPDITVAHDAGRQTKTLSGGEKSFSTICLLLALWDAMGSPIRCMDEFDVFMDNVNRASSMKMIIGAARRAVGRQYILITPQAMDSVKDKGDVKIIRMRDPERGQTALSFNNGRGSA</sequence>
<keyword evidence="8 12" id="KW-0175">Coiled coil</keyword>
<dbReference type="InterPro" id="IPR003395">
    <property type="entry name" value="RecF/RecN/SMC_N"/>
</dbReference>
<evidence type="ECO:0000259" key="14">
    <source>
        <dbReference type="Pfam" id="PF02463"/>
    </source>
</evidence>
<evidence type="ECO:0000256" key="10">
    <source>
        <dbReference type="ARBA" id="ARBA00023204"/>
    </source>
</evidence>
<dbReference type="Gene3D" id="3.40.50.300">
    <property type="entry name" value="P-loop containing nucleotide triphosphate hydrolases"/>
    <property type="match status" value="2"/>
</dbReference>
<evidence type="ECO:0000256" key="9">
    <source>
        <dbReference type="ARBA" id="ARBA00023172"/>
    </source>
</evidence>
<feature type="coiled-coil region" evidence="12">
    <location>
        <begin position="296"/>
        <end position="493"/>
    </location>
</feature>
<evidence type="ECO:0000256" key="13">
    <source>
        <dbReference type="SAM" id="MobiDB-lite"/>
    </source>
</evidence>
<gene>
    <name evidence="15" type="ORF">EJ04DRAFT_474083</name>
</gene>
<protein>
    <submittedName>
        <fullName evidence="15">Dna repair protein-like protein rad18</fullName>
    </submittedName>
</protein>
<evidence type="ECO:0000313" key="16">
    <source>
        <dbReference type="Proteomes" id="UP000799444"/>
    </source>
</evidence>
<dbReference type="OrthoDB" id="10072614at2759"/>